<dbReference type="InterPro" id="IPR038595">
    <property type="entry name" value="LOR_sf"/>
</dbReference>
<evidence type="ECO:0008006" key="4">
    <source>
        <dbReference type="Google" id="ProtNLM"/>
    </source>
</evidence>
<dbReference type="PANTHER" id="PTHR31087:SF58">
    <property type="entry name" value="OS07G0230700 PROTEIN"/>
    <property type="match status" value="1"/>
</dbReference>
<protein>
    <recommendedName>
        <fullName evidence="4">Tubby C-terminal domain-containing protein</fullName>
    </recommendedName>
</protein>
<dbReference type="Gene3D" id="2.40.160.200">
    <property type="entry name" value="LURP1-related"/>
    <property type="match status" value="1"/>
</dbReference>
<dbReference type="SUPFAM" id="SSF54518">
    <property type="entry name" value="Tubby C-terminal domain-like"/>
    <property type="match status" value="1"/>
</dbReference>
<organism evidence="2 3">
    <name type="scientific">Daucus carota subsp. sativus</name>
    <name type="common">Carrot</name>
    <dbReference type="NCBI Taxonomy" id="79200"/>
    <lineage>
        <taxon>Eukaryota</taxon>
        <taxon>Viridiplantae</taxon>
        <taxon>Streptophyta</taxon>
        <taxon>Embryophyta</taxon>
        <taxon>Tracheophyta</taxon>
        <taxon>Spermatophyta</taxon>
        <taxon>Magnoliopsida</taxon>
        <taxon>eudicotyledons</taxon>
        <taxon>Gunneridae</taxon>
        <taxon>Pentapetalae</taxon>
        <taxon>asterids</taxon>
        <taxon>campanulids</taxon>
        <taxon>Apiales</taxon>
        <taxon>Apiaceae</taxon>
        <taxon>Apioideae</taxon>
        <taxon>Scandiceae</taxon>
        <taxon>Daucinae</taxon>
        <taxon>Daucus</taxon>
        <taxon>Daucus sect. Daucus</taxon>
    </lineage>
</organism>
<dbReference type="PANTHER" id="PTHR31087">
    <property type="match status" value="1"/>
</dbReference>
<comment type="similarity">
    <text evidence="1">Belongs to the LOR family.</text>
</comment>
<evidence type="ECO:0000313" key="3">
    <source>
        <dbReference type="Proteomes" id="UP000077755"/>
    </source>
</evidence>
<reference evidence="2" key="1">
    <citation type="journal article" date="2016" name="Nat. Genet.">
        <title>A high-quality carrot genome assembly provides new insights into carotenoid accumulation and asterid genome evolution.</title>
        <authorList>
            <person name="Iorizzo M."/>
            <person name="Ellison S."/>
            <person name="Senalik D."/>
            <person name="Zeng P."/>
            <person name="Satapoomin P."/>
            <person name="Huang J."/>
            <person name="Bowman M."/>
            <person name="Iovene M."/>
            <person name="Sanseverino W."/>
            <person name="Cavagnaro P."/>
            <person name="Yildiz M."/>
            <person name="Macko-Podgorni A."/>
            <person name="Moranska E."/>
            <person name="Grzebelus E."/>
            <person name="Grzebelus D."/>
            <person name="Ashrafi H."/>
            <person name="Zheng Z."/>
            <person name="Cheng S."/>
            <person name="Spooner D."/>
            <person name="Van Deynze A."/>
            <person name="Simon P."/>
        </authorList>
    </citation>
    <scope>NUCLEOTIDE SEQUENCE</scope>
    <source>
        <tissue evidence="2">Leaf</tissue>
    </source>
</reference>
<dbReference type="KEGG" id="dcr:108197726"/>
<proteinExistence type="inferred from homology"/>
<sequence>MAPEAPVVGNQFMAPCSVDLTIVPKMMTISACTFVVMDANDNIVFKVGKFMSPLAPRILLDAAATPIVSFHKKSMSLHSTRKVYRGDSKDSRDLLFTVKKSLFNTTLNVFLASNTKKEHCDFKIRGNWSEKSCTIYSGTSSNVIAQMHRRHRLGRTALGNDQFVVTVFPHVDYAFIITLIVILEEISEQGQMIGRAAG</sequence>
<dbReference type="Pfam" id="PF04525">
    <property type="entry name" value="LOR"/>
    <property type="match status" value="1"/>
</dbReference>
<reference evidence="2" key="2">
    <citation type="submission" date="2022-03" db="EMBL/GenBank/DDBJ databases">
        <title>Draft title - Genomic analysis of global carrot germplasm unveils the trajectory of domestication and the origin of high carotenoid orange carrot.</title>
        <authorList>
            <person name="Iorizzo M."/>
            <person name="Ellison S."/>
            <person name="Senalik D."/>
            <person name="Macko-Podgorni A."/>
            <person name="Grzebelus D."/>
            <person name="Bostan H."/>
            <person name="Rolling W."/>
            <person name="Curaba J."/>
            <person name="Simon P."/>
        </authorList>
    </citation>
    <scope>NUCLEOTIDE SEQUENCE</scope>
    <source>
        <tissue evidence="2">Leaf</tissue>
    </source>
</reference>
<evidence type="ECO:0000256" key="1">
    <source>
        <dbReference type="ARBA" id="ARBA00005437"/>
    </source>
</evidence>
<dbReference type="InterPro" id="IPR007612">
    <property type="entry name" value="LOR"/>
</dbReference>
<name>A0AAF1BBF5_DAUCS</name>
<dbReference type="Proteomes" id="UP000077755">
    <property type="component" value="Chromosome 8"/>
</dbReference>
<evidence type="ECO:0000313" key="2">
    <source>
        <dbReference type="EMBL" id="WOH10912.1"/>
    </source>
</evidence>
<gene>
    <name evidence="2" type="ORF">DCAR_0830389</name>
</gene>
<accession>A0AAF1BBF5</accession>
<dbReference type="EMBL" id="CP093350">
    <property type="protein sequence ID" value="WOH10912.1"/>
    <property type="molecule type" value="Genomic_DNA"/>
</dbReference>
<dbReference type="AlphaFoldDB" id="A0AAF1BBF5"/>
<dbReference type="InterPro" id="IPR025659">
    <property type="entry name" value="Tubby-like_C"/>
</dbReference>
<keyword evidence="3" id="KW-1185">Reference proteome</keyword>